<name>A0A1C6U0X2_9ACTN</name>
<dbReference type="EMBL" id="FMHY01000002">
    <property type="protein sequence ID" value="SCL47694.1"/>
    <property type="molecule type" value="Genomic_DNA"/>
</dbReference>
<dbReference type="RefSeq" id="WP_091126961.1">
    <property type="nucleotide sequence ID" value="NZ_FMHY01000002.1"/>
</dbReference>
<dbReference type="InterPro" id="IPR002372">
    <property type="entry name" value="PQQ_rpt_dom"/>
</dbReference>
<proteinExistence type="predicted"/>
<dbReference type="AlphaFoldDB" id="A0A1C6U0X2"/>
<evidence type="ECO:0000313" key="3">
    <source>
        <dbReference type="EMBL" id="SCL47694.1"/>
    </source>
</evidence>
<dbReference type="Pfam" id="PF13360">
    <property type="entry name" value="PQQ_2"/>
    <property type="match status" value="1"/>
</dbReference>
<evidence type="ECO:0000259" key="2">
    <source>
        <dbReference type="Pfam" id="PF13360"/>
    </source>
</evidence>
<feature type="domain" description="Pyrrolo-quinoline quinone repeat" evidence="2">
    <location>
        <begin position="169"/>
        <end position="306"/>
    </location>
</feature>
<accession>A0A1C6U0X2</accession>
<dbReference type="STRING" id="227316.GA0070604_1540"/>
<evidence type="ECO:0000256" key="1">
    <source>
        <dbReference type="SAM" id="MobiDB-lite"/>
    </source>
</evidence>
<evidence type="ECO:0000313" key="4">
    <source>
        <dbReference type="Proteomes" id="UP000199696"/>
    </source>
</evidence>
<gene>
    <name evidence="3" type="ORF">GA0070604_1540</name>
</gene>
<keyword evidence="4" id="KW-1185">Reference proteome</keyword>
<dbReference type="InterPro" id="IPR011047">
    <property type="entry name" value="Quinoprotein_ADH-like_sf"/>
</dbReference>
<dbReference type="Gene3D" id="2.130.10.10">
    <property type="entry name" value="YVTN repeat-like/Quinoprotein amine dehydrogenase"/>
    <property type="match status" value="1"/>
</dbReference>
<protein>
    <submittedName>
        <fullName evidence="3">Outer membrane protein assembly factor BamB, contains PQQ-like beta-propeller repeat</fullName>
    </submittedName>
</protein>
<organism evidence="3 4">
    <name type="scientific">Micromonospora eburnea</name>
    <dbReference type="NCBI Taxonomy" id="227316"/>
    <lineage>
        <taxon>Bacteria</taxon>
        <taxon>Bacillati</taxon>
        <taxon>Actinomycetota</taxon>
        <taxon>Actinomycetes</taxon>
        <taxon>Micromonosporales</taxon>
        <taxon>Micromonosporaceae</taxon>
        <taxon>Micromonospora</taxon>
    </lineage>
</organism>
<sequence>MIELGELRHGDEPEPSPAPRRPSAASARVVALCCAVLLTLAGAAPVPRLPSGVTVPASPDAGFLVLADRLVVATGGPGTTGRGDRLVSGYRLPDGAPVWRFRPPAGDDLLGLWTVAGLLLVASGSPDDGRTAALDPRTGATRWQQPGYPTLTEAGGVILETSGADGRRAVRAVNPATGTARWSLPSLGDRMVYGFGGRGVTAMVVLGGDGQVEVYDADSGSLRRADRLPSTVDQSYRWPQVLGDVLLFGDASGEVTAYGLDRLDRRWTLPARSEDWFADCGELICLSGRSTGLWAYDPATGRLRWRDDRWRGAFPVDGRLLVDGPTERDVVELAVLDPGTGRTLARLGRWRLTAIGSRSLGIRSVTGDRTLVAELDVSAGQARTLAVLPGSWNGCTAAAAVLVCQRRSSGLVIWPLDR</sequence>
<feature type="region of interest" description="Disordered" evidence="1">
    <location>
        <begin position="1"/>
        <end position="22"/>
    </location>
</feature>
<dbReference type="Proteomes" id="UP000199696">
    <property type="component" value="Unassembled WGS sequence"/>
</dbReference>
<reference evidence="4" key="1">
    <citation type="submission" date="2016-06" db="EMBL/GenBank/DDBJ databases">
        <authorList>
            <person name="Varghese N."/>
            <person name="Submissions Spin"/>
        </authorList>
    </citation>
    <scope>NUCLEOTIDE SEQUENCE [LARGE SCALE GENOMIC DNA]</scope>
    <source>
        <strain evidence="4">DSM 44814</strain>
    </source>
</reference>
<dbReference type="OrthoDB" id="3343890at2"/>
<dbReference type="InterPro" id="IPR015943">
    <property type="entry name" value="WD40/YVTN_repeat-like_dom_sf"/>
</dbReference>
<feature type="compositionally biased region" description="Basic and acidic residues" evidence="1">
    <location>
        <begin position="1"/>
        <end position="12"/>
    </location>
</feature>
<dbReference type="SUPFAM" id="SSF50998">
    <property type="entry name" value="Quinoprotein alcohol dehydrogenase-like"/>
    <property type="match status" value="1"/>
</dbReference>